<feature type="transmembrane region" description="Helical" evidence="7">
    <location>
        <begin position="103"/>
        <end position="126"/>
    </location>
</feature>
<dbReference type="NCBIfam" id="TIGR03025">
    <property type="entry name" value="EPS_sugtrans"/>
    <property type="match status" value="1"/>
</dbReference>
<dbReference type="Pfam" id="PF02397">
    <property type="entry name" value="Bac_transf"/>
    <property type="match status" value="1"/>
</dbReference>
<dbReference type="Proteomes" id="UP001221302">
    <property type="component" value="Unassembled WGS sequence"/>
</dbReference>
<dbReference type="EMBL" id="JARGDL010000026">
    <property type="protein sequence ID" value="MDF1613103.1"/>
    <property type="molecule type" value="Genomic_DNA"/>
</dbReference>
<dbReference type="PANTHER" id="PTHR30576">
    <property type="entry name" value="COLANIC BIOSYNTHESIS UDP-GLUCOSE LIPID CARRIER TRANSFERASE"/>
    <property type="match status" value="1"/>
</dbReference>
<comment type="caution">
    <text evidence="9">The sequence shown here is derived from an EMBL/GenBank/DDBJ whole genome shotgun (WGS) entry which is preliminary data.</text>
</comment>
<feature type="domain" description="Bacterial sugar transferase" evidence="8">
    <location>
        <begin position="271"/>
        <end position="461"/>
    </location>
</feature>
<evidence type="ECO:0000256" key="6">
    <source>
        <dbReference type="ARBA" id="ARBA00023136"/>
    </source>
</evidence>
<keyword evidence="4 7" id="KW-0812">Transmembrane</keyword>
<keyword evidence="3 9" id="KW-0808">Transferase</keyword>
<feature type="transmembrane region" description="Helical" evidence="7">
    <location>
        <begin position="77"/>
        <end position="97"/>
    </location>
</feature>
<proteinExistence type="inferred from homology"/>
<dbReference type="InterPro" id="IPR036291">
    <property type="entry name" value="NAD(P)-bd_dom_sf"/>
</dbReference>
<reference evidence="9" key="1">
    <citation type="submission" date="2023-03" db="EMBL/GenBank/DDBJ databases">
        <title>Stygiobacter electus gen. nov., sp. nov., facultatively anaerobic thermotolerant bacterium of the class Ignavibacteria from a well of Yessentuki mineral water deposit.</title>
        <authorList>
            <person name="Podosokorskaya O.A."/>
            <person name="Elcheninov A.G."/>
            <person name="Petrova N.F."/>
            <person name="Zavarzina D.G."/>
            <person name="Kublanov I.V."/>
            <person name="Merkel A.Y."/>
        </authorList>
    </citation>
    <scope>NUCLEOTIDE SEQUENCE</scope>
    <source>
        <strain evidence="9">09-Me</strain>
    </source>
</reference>
<evidence type="ECO:0000313" key="10">
    <source>
        <dbReference type="Proteomes" id="UP001221302"/>
    </source>
</evidence>
<organism evidence="9 10">
    <name type="scientific">Stygiobacter electus</name>
    <dbReference type="NCBI Taxonomy" id="3032292"/>
    <lineage>
        <taxon>Bacteria</taxon>
        <taxon>Pseudomonadati</taxon>
        <taxon>Ignavibacteriota</taxon>
        <taxon>Ignavibacteria</taxon>
        <taxon>Ignavibacteriales</taxon>
        <taxon>Melioribacteraceae</taxon>
        <taxon>Stygiobacter</taxon>
    </lineage>
</organism>
<dbReference type="PANTHER" id="PTHR30576:SF0">
    <property type="entry name" value="UNDECAPRENYL-PHOSPHATE N-ACETYLGALACTOSAMINYL 1-PHOSPHATE TRANSFERASE-RELATED"/>
    <property type="match status" value="1"/>
</dbReference>
<dbReference type="SUPFAM" id="SSF51735">
    <property type="entry name" value="NAD(P)-binding Rossmann-fold domains"/>
    <property type="match status" value="1"/>
</dbReference>
<comment type="subcellular location">
    <subcellularLocation>
        <location evidence="1">Membrane</location>
        <topology evidence="1">Multi-pass membrane protein</topology>
    </subcellularLocation>
</comment>
<dbReference type="Gene3D" id="3.40.50.720">
    <property type="entry name" value="NAD(P)-binding Rossmann-like Domain"/>
    <property type="match status" value="1"/>
</dbReference>
<dbReference type="InterPro" id="IPR017473">
    <property type="entry name" value="Undecaprenyl-P_gluc_Ptfrase"/>
</dbReference>
<feature type="transmembrane region" description="Helical" evidence="7">
    <location>
        <begin position="46"/>
        <end position="65"/>
    </location>
</feature>
<name>A0AAE3P4H3_9BACT</name>
<keyword evidence="10" id="KW-1185">Reference proteome</keyword>
<dbReference type="NCBIfam" id="TIGR03023">
    <property type="entry name" value="WcaJ_sugtrans"/>
    <property type="match status" value="1"/>
</dbReference>
<evidence type="ECO:0000256" key="1">
    <source>
        <dbReference type="ARBA" id="ARBA00004141"/>
    </source>
</evidence>
<sequence>MLNNRKSLQFFRRFLDLFLLIASYIAAIWHFPKILTIRFPSNTEGYILIGLILVWLFSAQSYGLYDEFRSRNFSFEFASILKTVAVQTIAGIIFLFILQVNYYARSFIIIYSITLFVFIFIERFLFRKILESIRKKGRNLRQLLIVGAGQLGQGFFDSIVANPHFGYKLVGFLDDEPKPLLNGEYLGKIEELNDVLSTRNVDDVIIALPNYAQDKFQKVLQTCENHTTRVKIIPDYFKYSSSNFEVTMFGKYPIISVRKERLNELHWRLVKRAFDTTFSFLFLVFVFWWVGGIIAIIIKLTSSGPALFRQERWGRNNKKIKVFKFRTMRSDCKDVDCNGKYLQASKDDPRITKIGKFLRKTNLDELPQFINVFLGQMSIVGPRPHPIPLNIESRQRVRRYMLRTLVKPGITGWAQVNGFRGETKEVFLMQKRVDYDLWYIENWSFVLDLQIIAMTIWKMIKGDPNAY</sequence>
<dbReference type="InterPro" id="IPR003362">
    <property type="entry name" value="Bact_transf"/>
</dbReference>
<evidence type="ECO:0000256" key="2">
    <source>
        <dbReference type="ARBA" id="ARBA00006464"/>
    </source>
</evidence>
<evidence type="ECO:0000256" key="5">
    <source>
        <dbReference type="ARBA" id="ARBA00022989"/>
    </source>
</evidence>
<evidence type="ECO:0000256" key="4">
    <source>
        <dbReference type="ARBA" id="ARBA00022692"/>
    </source>
</evidence>
<feature type="transmembrane region" description="Helical" evidence="7">
    <location>
        <begin position="278"/>
        <end position="298"/>
    </location>
</feature>
<dbReference type="Pfam" id="PF13727">
    <property type="entry name" value="CoA_binding_3"/>
    <property type="match status" value="1"/>
</dbReference>
<gene>
    <name evidence="9" type="ORF">P0M35_13135</name>
</gene>
<evidence type="ECO:0000313" key="9">
    <source>
        <dbReference type="EMBL" id="MDF1613103.1"/>
    </source>
</evidence>
<keyword evidence="5 7" id="KW-1133">Transmembrane helix</keyword>
<dbReference type="GO" id="GO:0089702">
    <property type="term" value="F:undecaprenyl-phosphate glucose phosphotransferase activity"/>
    <property type="evidence" value="ECO:0007669"/>
    <property type="project" value="UniProtKB-EC"/>
</dbReference>
<evidence type="ECO:0000256" key="7">
    <source>
        <dbReference type="SAM" id="Phobius"/>
    </source>
</evidence>
<dbReference type="InterPro" id="IPR017475">
    <property type="entry name" value="EPS_sugar_tfrase"/>
</dbReference>
<protein>
    <submittedName>
        <fullName evidence="9">Undecaprenyl-phosphate glucose phosphotransferase</fullName>
        <ecNumber evidence="9">2.7.8.31</ecNumber>
    </submittedName>
</protein>
<evidence type="ECO:0000259" key="8">
    <source>
        <dbReference type="Pfam" id="PF02397"/>
    </source>
</evidence>
<keyword evidence="6 7" id="KW-0472">Membrane</keyword>
<dbReference type="GO" id="GO:0016020">
    <property type="term" value="C:membrane"/>
    <property type="evidence" value="ECO:0007669"/>
    <property type="project" value="UniProtKB-SubCell"/>
</dbReference>
<dbReference type="AlphaFoldDB" id="A0AAE3P4H3"/>
<evidence type="ECO:0000256" key="3">
    <source>
        <dbReference type="ARBA" id="ARBA00022679"/>
    </source>
</evidence>
<accession>A0AAE3P4H3</accession>
<dbReference type="EC" id="2.7.8.31" evidence="9"/>
<comment type="similarity">
    <text evidence="2">Belongs to the bacterial sugar transferase family.</text>
</comment>
<feature type="transmembrane region" description="Helical" evidence="7">
    <location>
        <begin position="14"/>
        <end position="31"/>
    </location>
</feature>
<dbReference type="RefSeq" id="WP_321536874.1">
    <property type="nucleotide sequence ID" value="NZ_JARGDL010000026.1"/>
</dbReference>